<organism evidence="7">
    <name type="scientific">Mesocestoides corti</name>
    <name type="common">Flatworm</name>
    <dbReference type="NCBI Taxonomy" id="53468"/>
    <lineage>
        <taxon>Eukaryota</taxon>
        <taxon>Metazoa</taxon>
        <taxon>Spiralia</taxon>
        <taxon>Lophotrochozoa</taxon>
        <taxon>Platyhelminthes</taxon>
        <taxon>Cestoda</taxon>
        <taxon>Eucestoda</taxon>
        <taxon>Cyclophyllidea</taxon>
        <taxon>Mesocestoididae</taxon>
        <taxon>Mesocestoides</taxon>
    </lineage>
</organism>
<keyword evidence="2 6" id="KW-0812">Transmembrane</keyword>
<dbReference type="GO" id="GO:0005789">
    <property type="term" value="C:endoplasmic reticulum membrane"/>
    <property type="evidence" value="ECO:0007669"/>
    <property type="project" value="UniProtKB-SubCell"/>
</dbReference>
<protein>
    <submittedName>
        <fullName evidence="7">Transmembrane protein</fullName>
    </submittedName>
</protein>
<feature type="transmembrane region" description="Helical" evidence="6">
    <location>
        <begin position="122"/>
        <end position="144"/>
    </location>
</feature>
<dbReference type="GO" id="GO:0070072">
    <property type="term" value="P:vacuolar proton-transporting V-type ATPase complex assembly"/>
    <property type="evidence" value="ECO:0007669"/>
    <property type="project" value="InterPro"/>
</dbReference>
<evidence type="ECO:0000256" key="4">
    <source>
        <dbReference type="ARBA" id="ARBA00022989"/>
    </source>
</evidence>
<dbReference type="Pfam" id="PF11712">
    <property type="entry name" value="Vma12"/>
    <property type="match status" value="1"/>
</dbReference>
<name>A0A5K3FJ24_MESCO</name>
<evidence type="ECO:0000256" key="3">
    <source>
        <dbReference type="ARBA" id="ARBA00022824"/>
    </source>
</evidence>
<evidence type="ECO:0000256" key="5">
    <source>
        <dbReference type="ARBA" id="ARBA00023136"/>
    </source>
</evidence>
<keyword evidence="5 6" id="KW-0472">Membrane</keyword>
<evidence type="ECO:0000256" key="2">
    <source>
        <dbReference type="ARBA" id="ARBA00022692"/>
    </source>
</evidence>
<dbReference type="InterPro" id="IPR021013">
    <property type="entry name" value="ATPase_Vma12"/>
</dbReference>
<dbReference type="WBParaSite" id="MCU_007755-RA">
    <property type="protein sequence ID" value="MCU_007755-RA"/>
    <property type="gene ID" value="MCU_007755"/>
</dbReference>
<proteinExistence type="predicted"/>
<comment type="subcellular location">
    <subcellularLocation>
        <location evidence="1">Endoplasmic reticulum membrane</location>
        <topology evidence="1">Multi-pass membrane protein</topology>
    </subcellularLocation>
</comment>
<accession>A0A5K3FJ24</accession>
<keyword evidence="3" id="KW-0256">Endoplasmic reticulum</keyword>
<dbReference type="PANTHER" id="PTHR31394">
    <property type="entry name" value="TRANSMEMBRANE PROTEIN 199"/>
    <property type="match status" value="1"/>
</dbReference>
<evidence type="ECO:0000313" key="7">
    <source>
        <dbReference type="WBParaSite" id="MCU_007755-RA"/>
    </source>
</evidence>
<reference evidence="7" key="1">
    <citation type="submission" date="2019-11" db="UniProtKB">
        <authorList>
            <consortium name="WormBaseParasite"/>
        </authorList>
    </citation>
    <scope>IDENTIFICATION</scope>
</reference>
<keyword evidence="4 6" id="KW-1133">Transmembrane helix</keyword>
<dbReference type="AlphaFoldDB" id="A0A5K3FJ24"/>
<sequence length="163" mass="18452">MQRYSDKMPEDPYANIDLRITENISSSEIVFPPPNIPPRNIIVQQRVERLSEKFANMEYSRMTAGLPSLGSFTRKTTSGFSDLRCMNRQFLMVINFVLVVAGSFVFGYFLSDIFGQSHATPAQRVVCGFSLALIVFFADLYFLLKNVDACDDTQALLSNKRLT</sequence>
<evidence type="ECO:0000256" key="6">
    <source>
        <dbReference type="SAM" id="Phobius"/>
    </source>
</evidence>
<dbReference type="PANTHER" id="PTHR31394:SF1">
    <property type="entry name" value="TRANSMEMBRANE PROTEIN 199"/>
    <property type="match status" value="1"/>
</dbReference>
<feature type="transmembrane region" description="Helical" evidence="6">
    <location>
        <begin position="90"/>
        <end position="110"/>
    </location>
</feature>
<evidence type="ECO:0000256" key="1">
    <source>
        <dbReference type="ARBA" id="ARBA00004477"/>
    </source>
</evidence>